<feature type="compositionally biased region" description="Polar residues" evidence="1">
    <location>
        <begin position="195"/>
        <end position="208"/>
    </location>
</feature>
<evidence type="ECO:0000256" key="1">
    <source>
        <dbReference type="SAM" id="MobiDB-lite"/>
    </source>
</evidence>
<feature type="compositionally biased region" description="Basic and acidic residues" evidence="1">
    <location>
        <begin position="327"/>
        <end position="340"/>
    </location>
</feature>
<gene>
    <name evidence="2" type="ORF">SISNIDRAFT_467282</name>
</gene>
<dbReference type="InterPro" id="IPR036864">
    <property type="entry name" value="Zn2-C6_fun-type_DNA-bd_sf"/>
</dbReference>
<dbReference type="CDD" id="cd00067">
    <property type="entry name" value="GAL4"/>
    <property type="match status" value="1"/>
</dbReference>
<dbReference type="GO" id="GO:0000981">
    <property type="term" value="F:DNA-binding transcription factor activity, RNA polymerase II-specific"/>
    <property type="evidence" value="ECO:0007669"/>
    <property type="project" value="InterPro"/>
</dbReference>
<dbReference type="GO" id="GO:0008270">
    <property type="term" value="F:zinc ion binding"/>
    <property type="evidence" value="ECO:0007669"/>
    <property type="project" value="InterPro"/>
</dbReference>
<organism evidence="2 3">
    <name type="scientific">Sistotremastrum niveocremeum HHB9708</name>
    <dbReference type="NCBI Taxonomy" id="1314777"/>
    <lineage>
        <taxon>Eukaryota</taxon>
        <taxon>Fungi</taxon>
        <taxon>Dikarya</taxon>
        <taxon>Basidiomycota</taxon>
        <taxon>Agaricomycotina</taxon>
        <taxon>Agaricomycetes</taxon>
        <taxon>Sistotremastrales</taxon>
        <taxon>Sistotremastraceae</taxon>
        <taxon>Sertulicium</taxon>
        <taxon>Sertulicium niveocremeum</taxon>
    </lineage>
</organism>
<feature type="region of interest" description="Disordered" evidence="1">
    <location>
        <begin position="195"/>
        <end position="222"/>
    </location>
</feature>
<keyword evidence="3" id="KW-1185">Reference proteome</keyword>
<dbReference type="AlphaFoldDB" id="A0A164T3T3"/>
<dbReference type="OrthoDB" id="2123952at2759"/>
<feature type="compositionally biased region" description="Basic and acidic residues" evidence="1">
    <location>
        <begin position="211"/>
        <end position="222"/>
    </location>
</feature>
<dbReference type="InterPro" id="IPR001138">
    <property type="entry name" value="Zn2Cys6_DnaBD"/>
</dbReference>
<proteinExistence type="predicted"/>
<feature type="compositionally biased region" description="Polar residues" evidence="1">
    <location>
        <begin position="345"/>
        <end position="360"/>
    </location>
</feature>
<evidence type="ECO:0008006" key="4">
    <source>
        <dbReference type="Google" id="ProtNLM"/>
    </source>
</evidence>
<name>A0A164T3T3_9AGAM</name>
<reference evidence="2 3" key="1">
    <citation type="journal article" date="2016" name="Mol. Biol. Evol.">
        <title>Comparative Genomics of Early-Diverging Mushroom-Forming Fungi Provides Insights into the Origins of Lignocellulose Decay Capabilities.</title>
        <authorList>
            <person name="Nagy L.G."/>
            <person name="Riley R."/>
            <person name="Tritt A."/>
            <person name="Adam C."/>
            <person name="Daum C."/>
            <person name="Floudas D."/>
            <person name="Sun H."/>
            <person name="Yadav J.S."/>
            <person name="Pangilinan J."/>
            <person name="Larsson K.H."/>
            <person name="Matsuura K."/>
            <person name="Barry K."/>
            <person name="Labutti K."/>
            <person name="Kuo R."/>
            <person name="Ohm R.A."/>
            <person name="Bhattacharya S.S."/>
            <person name="Shirouzu T."/>
            <person name="Yoshinaga Y."/>
            <person name="Martin F.M."/>
            <person name="Grigoriev I.V."/>
            <person name="Hibbett D.S."/>
        </authorList>
    </citation>
    <scope>NUCLEOTIDE SEQUENCE [LARGE SCALE GENOMIC DNA]</scope>
    <source>
        <strain evidence="2 3">HHB9708</strain>
    </source>
</reference>
<dbReference type="Proteomes" id="UP000076722">
    <property type="component" value="Unassembled WGS sequence"/>
</dbReference>
<evidence type="ECO:0000313" key="3">
    <source>
        <dbReference type="Proteomes" id="UP000076722"/>
    </source>
</evidence>
<dbReference type="EMBL" id="KV419412">
    <property type="protein sequence ID" value="KZS92052.1"/>
    <property type="molecule type" value="Genomic_DNA"/>
</dbReference>
<dbReference type="Gene3D" id="4.10.240.10">
    <property type="entry name" value="Zn(2)-C6 fungal-type DNA-binding domain"/>
    <property type="match status" value="1"/>
</dbReference>
<accession>A0A164T3T3</accession>
<feature type="region of interest" description="Disordered" evidence="1">
    <location>
        <begin position="325"/>
        <end position="393"/>
    </location>
</feature>
<evidence type="ECO:0000313" key="2">
    <source>
        <dbReference type="EMBL" id="KZS92052.1"/>
    </source>
</evidence>
<sequence>MSINHKGNGSGRHTDCVVLFQGGQTTIWPWGKKERTTRIVGGHDQHVFVRRTQGAPGWEDFLLEITGLYMAKTISKINIPKDESPDLPPSAFVVEDLEGHAIRKVIRFSCLAIYPVMMPYSDMQFCNSPQKRNLTWHRSKDHKELHRSGHTGTERSYGARRLSGFTGPPTVQLSRENWTGGILAHLFRAPPSQKTITMQATSSISSNPGDGPEKNRQGEVDKPTTVGVRIRTCDRCRASRIKCEPSGHDKACRSCLSHEVDPTRKRGPPKGHLRMVENQLYEAEAILGILQSLPDGTVRAVFREIARDPIAGRVLQRIAQEPYGRFGLDHDHDHYESRDSESEETGSVQSVTAHQASPSVEWQERLIARITHAGPDAEDDIESEDEEDEESDE</sequence>
<feature type="compositionally biased region" description="Acidic residues" evidence="1">
    <location>
        <begin position="376"/>
        <end position="393"/>
    </location>
</feature>
<protein>
    <recommendedName>
        <fullName evidence="4">Zn(2)-C6 fungal-type domain-containing protein</fullName>
    </recommendedName>
</protein>
<feature type="region of interest" description="Disordered" evidence="1">
    <location>
        <begin position="139"/>
        <end position="170"/>
    </location>
</feature>